<feature type="non-terminal residue" evidence="5">
    <location>
        <position position="1"/>
    </location>
</feature>
<dbReference type="SUPFAM" id="SSF48726">
    <property type="entry name" value="Immunoglobulin"/>
    <property type="match status" value="2"/>
</dbReference>
<evidence type="ECO:0000313" key="6">
    <source>
        <dbReference type="Proteomes" id="UP001174909"/>
    </source>
</evidence>
<keyword evidence="5" id="KW-0675">Receptor</keyword>
<dbReference type="SMART" id="SM00409">
    <property type="entry name" value="IG"/>
    <property type="match status" value="1"/>
</dbReference>
<evidence type="ECO:0000313" key="5">
    <source>
        <dbReference type="EMBL" id="CAI8030318.1"/>
    </source>
</evidence>
<dbReference type="InterPro" id="IPR036116">
    <property type="entry name" value="FN3_sf"/>
</dbReference>
<evidence type="ECO:0000259" key="4">
    <source>
        <dbReference type="PROSITE" id="PS50853"/>
    </source>
</evidence>
<dbReference type="PRINTS" id="PR00014">
    <property type="entry name" value="FNTYPEIII"/>
</dbReference>
<feature type="domain" description="Fibronectin type-III" evidence="4">
    <location>
        <begin position="84"/>
        <end position="176"/>
    </location>
</feature>
<dbReference type="InterPro" id="IPR036179">
    <property type="entry name" value="Ig-like_dom_sf"/>
</dbReference>
<keyword evidence="2" id="KW-0472">Membrane</keyword>
<keyword evidence="1" id="KW-0677">Repeat</keyword>
<dbReference type="PANTHER" id="PTHR46708">
    <property type="entry name" value="TENASCIN"/>
    <property type="match status" value="1"/>
</dbReference>
<sequence>MNFTLHTDNSFTLTCISTGGPATTVTWTRDSTTVTQGTQTVLNDGVTAQYTHTLTDRTAGLYTCVVANNVSNVSAKLPVQGPSPPSNVRVSQNGLNSLLVTWTPSEGPNATGYTVYYYQINGGFSGSVTAAATDTSVVITGLIAGAAFSISVSADSSTLSSSRSRGPDTLIGILLLSLNCKSHCLHAVPATISLTSSPPSPMMSGATVSLTCSISLPIDVTDATGIRWNGPGVTPTPVNSITSGKKISSVLTFSGISTSQGGFYRCNFTLGGSISVNITVSVLDQVIFLPAVRPDVTIISLSWIPASGVPVTTYNISYSNTDKKCFDDNKAMSIENQTLNATLEELEEHTEYLVKVAVWYEGRVVGSNSIVVTTKPVAPSSSPSSVSVAGVTSSAITVMWRSVPCIHQNGDITGYLVQYGVMRSENKETMETSETEITLLSLTPETDYEISVAAVNTEGIGVSTNTSATTSAERATSISNLAVAAPTSGAVIGVLLLILLVTVLLIVFVRYRSGSGDIHTSTNEAYGNVG</sequence>
<feature type="transmembrane region" description="Helical" evidence="2">
    <location>
        <begin position="489"/>
        <end position="509"/>
    </location>
</feature>
<dbReference type="CDD" id="cd00063">
    <property type="entry name" value="FN3"/>
    <property type="match status" value="2"/>
</dbReference>
<dbReference type="Proteomes" id="UP001174909">
    <property type="component" value="Unassembled WGS sequence"/>
</dbReference>
<name>A0AA35SJH9_GEOBA</name>
<organism evidence="5 6">
    <name type="scientific">Geodia barretti</name>
    <name type="common">Barrett's horny sponge</name>
    <dbReference type="NCBI Taxonomy" id="519541"/>
    <lineage>
        <taxon>Eukaryota</taxon>
        <taxon>Metazoa</taxon>
        <taxon>Porifera</taxon>
        <taxon>Demospongiae</taxon>
        <taxon>Heteroscleromorpha</taxon>
        <taxon>Tetractinellida</taxon>
        <taxon>Astrophorina</taxon>
        <taxon>Geodiidae</taxon>
        <taxon>Geodia</taxon>
    </lineage>
</organism>
<reference evidence="5" key="1">
    <citation type="submission" date="2023-03" db="EMBL/GenBank/DDBJ databases">
        <authorList>
            <person name="Steffen K."/>
            <person name="Cardenas P."/>
        </authorList>
    </citation>
    <scope>NUCLEOTIDE SEQUENCE</scope>
</reference>
<dbReference type="InterPro" id="IPR013783">
    <property type="entry name" value="Ig-like_fold"/>
</dbReference>
<dbReference type="PROSITE" id="PS50835">
    <property type="entry name" value="IG_LIKE"/>
    <property type="match status" value="2"/>
</dbReference>
<dbReference type="InterPro" id="IPR003599">
    <property type="entry name" value="Ig_sub"/>
</dbReference>
<keyword evidence="2" id="KW-0812">Transmembrane</keyword>
<dbReference type="SMART" id="SM00060">
    <property type="entry name" value="FN3"/>
    <property type="match status" value="3"/>
</dbReference>
<dbReference type="InterPro" id="IPR003961">
    <property type="entry name" value="FN3_dom"/>
</dbReference>
<keyword evidence="6" id="KW-1185">Reference proteome</keyword>
<protein>
    <submittedName>
        <fullName evidence="5">Receptor-type tyrosine-protein phosphatase delta</fullName>
    </submittedName>
</protein>
<evidence type="ECO:0000256" key="2">
    <source>
        <dbReference type="SAM" id="Phobius"/>
    </source>
</evidence>
<proteinExistence type="predicted"/>
<dbReference type="EMBL" id="CASHTH010002470">
    <property type="protein sequence ID" value="CAI8030318.1"/>
    <property type="molecule type" value="Genomic_DNA"/>
</dbReference>
<dbReference type="Gene3D" id="2.60.40.10">
    <property type="entry name" value="Immunoglobulins"/>
    <property type="match status" value="5"/>
</dbReference>
<feature type="domain" description="Fibronectin type-III" evidence="4">
    <location>
        <begin position="382"/>
        <end position="474"/>
    </location>
</feature>
<dbReference type="Pfam" id="PF13895">
    <property type="entry name" value="Ig_2"/>
    <property type="match status" value="1"/>
</dbReference>
<keyword evidence="2" id="KW-1133">Transmembrane helix</keyword>
<evidence type="ECO:0000256" key="1">
    <source>
        <dbReference type="ARBA" id="ARBA00022737"/>
    </source>
</evidence>
<feature type="domain" description="Ig-like" evidence="3">
    <location>
        <begin position="1"/>
        <end position="80"/>
    </location>
</feature>
<feature type="domain" description="Fibronectin type-III" evidence="4">
    <location>
        <begin position="285"/>
        <end position="380"/>
    </location>
</feature>
<comment type="caution">
    <text evidence="5">The sequence shown here is derived from an EMBL/GenBank/DDBJ whole genome shotgun (WGS) entry which is preliminary data.</text>
</comment>
<dbReference type="AlphaFoldDB" id="A0AA35SJH9"/>
<dbReference type="PROSITE" id="PS50853">
    <property type="entry name" value="FN3"/>
    <property type="match status" value="3"/>
</dbReference>
<dbReference type="SUPFAM" id="SSF49265">
    <property type="entry name" value="Fibronectin type III"/>
    <property type="match status" value="2"/>
</dbReference>
<dbReference type="InterPro" id="IPR050991">
    <property type="entry name" value="ECM_Regulatory_Proteins"/>
</dbReference>
<gene>
    <name evidence="5" type="ORF">GBAR_LOCUS17193</name>
</gene>
<dbReference type="Pfam" id="PF00041">
    <property type="entry name" value="fn3"/>
    <property type="match status" value="3"/>
</dbReference>
<dbReference type="FunFam" id="2.60.40.10:FF:000028">
    <property type="entry name" value="Neuronal cell adhesion molecule"/>
    <property type="match status" value="1"/>
</dbReference>
<dbReference type="InterPro" id="IPR007110">
    <property type="entry name" value="Ig-like_dom"/>
</dbReference>
<dbReference type="PANTHER" id="PTHR46708:SF2">
    <property type="entry name" value="FIBRONECTIN TYPE-III DOMAIN-CONTAINING PROTEIN"/>
    <property type="match status" value="1"/>
</dbReference>
<feature type="domain" description="Ig-like" evidence="3">
    <location>
        <begin position="189"/>
        <end position="279"/>
    </location>
</feature>
<accession>A0AA35SJH9</accession>
<evidence type="ECO:0000259" key="3">
    <source>
        <dbReference type="PROSITE" id="PS50835"/>
    </source>
</evidence>